<dbReference type="RefSeq" id="WP_116888413.1">
    <property type="nucleotide sequence ID" value="NZ_CP031641.1"/>
</dbReference>
<feature type="domain" description="DUF1543" evidence="1">
    <location>
        <begin position="15"/>
        <end position="65"/>
    </location>
</feature>
<sequence>MLYVVMLGGRHPRARIEVHDVVFAHATSLTDAYPQLREAWFGSAKGLHIDSWLEVDGIDDYRIELSHAAPAADAMRLFFINLGGYERGVFGEAHRYLLVAAPDKAQAKAIGKQRMGSGWAKPHTDAVLEVDDCLPIDLVGGRYLHLVEGAHRGVVQRSDYIVI</sequence>
<evidence type="ECO:0000313" key="2">
    <source>
        <dbReference type="EMBL" id="AXO88675.1"/>
    </source>
</evidence>
<name>A0AAI8KB69_9PSED</name>
<organism evidence="2 3">
    <name type="scientific">Pseudomonas parafulva</name>
    <dbReference type="NCBI Taxonomy" id="157782"/>
    <lineage>
        <taxon>Bacteria</taxon>
        <taxon>Pseudomonadati</taxon>
        <taxon>Pseudomonadota</taxon>
        <taxon>Gammaproteobacteria</taxon>
        <taxon>Pseudomonadales</taxon>
        <taxon>Pseudomonadaceae</taxon>
        <taxon>Pseudomonas</taxon>
    </lineage>
</organism>
<dbReference type="Gene3D" id="3.10.20.10">
    <property type="match status" value="2"/>
</dbReference>
<evidence type="ECO:0000259" key="1">
    <source>
        <dbReference type="Pfam" id="PF07566"/>
    </source>
</evidence>
<keyword evidence="3" id="KW-1185">Reference proteome</keyword>
<reference evidence="2 3" key="1">
    <citation type="submission" date="2018-08" db="EMBL/GenBank/DDBJ databases">
        <authorList>
            <person name="Lee Y."/>
            <person name="Kakembo D."/>
        </authorList>
    </citation>
    <scope>NUCLEOTIDE SEQUENCE [LARGE SCALE GENOMIC DNA]</scope>
    <source>
        <strain evidence="2 3">JBCS1880</strain>
    </source>
</reference>
<proteinExistence type="predicted"/>
<gene>
    <name evidence="2" type="ORF">DZC75_11970</name>
</gene>
<dbReference type="EMBL" id="CP031641">
    <property type="protein sequence ID" value="AXO88675.1"/>
    <property type="molecule type" value="Genomic_DNA"/>
</dbReference>
<dbReference type="AlphaFoldDB" id="A0AAI8KB69"/>
<dbReference type="InterPro" id="IPR011440">
    <property type="entry name" value="DUF1543"/>
</dbReference>
<protein>
    <submittedName>
        <fullName evidence="2">DUF1543 domain-containing protein</fullName>
    </submittedName>
</protein>
<dbReference type="Pfam" id="PF07566">
    <property type="entry name" value="DUF1543"/>
    <property type="match status" value="1"/>
</dbReference>
<evidence type="ECO:0000313" key="3">
    <source>
        <dbReference type="Proteomes" id="UP000258127"/>
    </source>
</evidence>
<accession>A0AAI8KB69</accession>
<dbReference type="Proteomes" id="UP000258127">
    <property type="component" value="Chromosome"/>
</dbReference>